<dbReference type="PANTHER" id="PTHR31490">
    <property type="entry name" value="GLYCOSYL HYDROLASE"/>
    <property type="match status" value="1"/>
</dbReference>
<name>A0AAW8R4G8_9ALTE</name>
<keyword evidence="4 6" id="KW-0624">Polysaccharide degradation</keyword>
<dbReference type="EC" id="3.2.1.8" evidence="6"/>
<accession>A0AAW8R4G8</accession>
<evidence type="ECO:0000256" key="1">
    <source>
        <dbReference type="ARBA" id="ARBA00022801"/>
    </source>
</evidence>
<dbReference type="PANTHER" id="PTHR31490:SF90">
    <property type="entry name" value="ENDO-1,4-BETA-XYLANASE A"/>
    <property type="match status" value="1"/>
</dbReference>
<feature type="active site" description="Nucleophile" evidence="5">
    <location>
        <position position="282"/>
    </location>
</feature>
<keyword evidence="8" id="KW-0732">Signal</keyword>
<feature type="chain" id="PRO_5043645249" description="Beta-xylanase" evidence="8">
    <location>
        <begin position="21"/>
        <end position="397"/>
    </location>
</feature>
<dbReference type="GO" id="GO:0000272">
    <property type="term" value="P:polysaccharide catabolic process"/>
    <property type="evidence" value="ECO:0007669"/>
    <property type="project" value="UniProtKB-KW"/>
</dbReference>
<dbReference type="PROSITE" id="PS00591">
    <property type="entry name" value="GH10_1"/>
    <property type="match status" value="1"/>
</dbReference>
<evidence type="ECO:0000256" key="5">
    <source>
        <dbReference type="PROSITE-ProRule" id="PRU10061"/>
    </source>
</evidence>
<evidence type="ECO:0000256" key="8">
    <source>
        <dbReference type="SAM" id="SignalP"/>
    </source>
</evidence>
<dbReference type="Pfam" id="PF00331">
    <property type="entry name" value="Glyco_hydro_10"/>
    <property type="match status" value="1"/>
</dbReference>
<dbReference type="Proteomes" id="UP001249020">
    <property type="component" value="Unassembled WGS sequence"/>
</dbReference>
<dbReference type="SUPFAM" id="SSF51445">
    <property type="entry name" value="(Trans)glycosidases"/>
    <property type="match status" value="1"/>
</dbReference>
<keyword evidence="11" id="KW-1185">Reference proteome</keyword>
<keyword evidence="3 6" id="KW-0326">Glycosidase</keyword>
<evidence type="ECO:0000256" key="3">
    <source>
        <dbReference type="ARBA" id="ARBA00023295"/>
    </source>
</evidence>
<evidence type="ECO:0000256" key="2">
    <source>
        <dbReference type="ARBA" id="ARBA00023277"/>
    </source>
</evidence>
<comment type="caution">
    <text evidence="10">The sequence shown here is derived from an EMBL/GenBank/DDBJ whole genome shotgun (WGS) entry which is preliminary data.</text>
</comment>
<dbReference type="InterPro" id="IPR044846">
    <property type="entry name" value="GH10"/>
</dbReference>
<evidence type="ECO:0000313" key="11">
    <source>
        <dbReference type="Proteomes" id="UP001249020"/>
    </source>
</evidence>
<evidence type="ECO:0000256" key="4">
    <source>
        <dbReference type="ARBA" id="ARBA00023326"/>
    </source>
</evidence>
<keyword evidence="1 6" id="KW-0378">Hydrolase</keyword>
<feature type="compositionally biased region" description="Basic and acidic residues" evidence="7">
    <location>
        <begin position="30"/>
        <end position="43"/>
    </location>
</feature>
<sequence>MRKFTFLSLMMVLAVVCIFACTPSTSSSTDARENKSTKQSKEPVTRALAAAYSPFFSFGVAVNRNHVTQEDNPGANIVQQHFSVLTAENDMKWESIQPSEKRFTFKGSDALVSFAEKYDKELIGHVFVWHQQTPDWVFEDEEGNFVSREVLLQRMRDHIFTLAGRYENAIKGWDVVNEALNEDGSLRKSKWQQIIGDDFIEKAFEYAAEAAPNAALYYNDYNLFKAEKMDGAIALAKRLKAKGIRIDGIGIQAHYSNEPPLEELEQSIQKVINAGFKIMITELDLTVLKFPDEDKVGADITLDFAFQEEYDPYKNGISEASHQKLATAYIDLFRLFLKYHEHIDRVTLWGVSDKDTWRNYWPMKGRTDYPLLFDRKHQAKDFVDDLIALAESANKIN</sequence>
<evidence type="ECO:0000313" key="10">
    <source>
        <dbReference type="EMBL" id="MDT0583026.1"/>
    </source>
</evidence>
<dbReference type="GO" id="GO:0031176">
    <property type="term" value="F:endo-1,4-beta-xylanase activity"/>
    <property type="evidence" value="ECO:0007669"/>
    <property type="project" value="UniProtKB-EC"/>
</dbReference>
<dbReference type="InterPro" id="IPR031158">
    <property type="entry name" value="GH10_AS"/>
</dbReference>
<evidence type="ECO:0000256" key="6">
    <source>
        <dbReference type="RuleBase" id="RU361174"/>
    </source>
</evidence>
<gene>
    <name evidence="10" type="ORF">RM544_10795</name>
</gene>
<feature type="domain" description="GH10" evidence="9">
    <location>
        <begin position="42"/>
        <end position="389"/>
    </location>
</feature>
<keyword evidence="2 6" id="KW-0119">Carbohydrate metabolism</keyword>
<organism evidence="10 11">
    <name type="scientific">Brumicola blandensis</name>
    <dbReference type="NCBI Taxonomy" id="3075611"/>
    <lineage>
        <taxon>Bacteria</taxon>
        <taxon>Pseudomonadati</taxon>
        <taxon>Pseudomonadota</taxon>
        <taxon>Gammaproteobacteria</taxon>
        <taxon>Alteromonadales</taxon>
        <taxon>Alteromonadaceae</taxon>
        <taxon>Brumicola</taxon>
    </lineage>
</organism>
<dbReference type="AlphaFoldDB" id="A0AAW8R4G8"/>
<evidence type="ECO:0000259" key="9">
    <source>
        <dbReference type="PROSITE" id="PS51760"/>
    </source>
</evidence>
<evidence type="ECO:0000256" key="7">
    <source>
        <dbReference type="SAM" id="MobiDB-lite"/>
    </source>
</evidence>
<comment type="similarity">
    <text evidence="6">Belongs to the glycosyl hydrolase 10 (cellulase F) family.</text>
</comment>
<dbReference type="PRINTS" id="PR00134">
    <property type="entry name" value="GLHYDRLASE10"/>
</dbReference>
<dbReference type="PROSITE" id="PS51760">
    <property type="entry name" value="GH10_2"/>
    <property type="match status" value="1"/>
</dbReference>
<reference evidence="10 11" key="1">
    <citation type="submission" date="2023-09" db="EMBL/GenBank/DDBJ databases">
        <authorList>
            <person name="Rey-Velasco X."/>
        </authorList>
    </citation>
    <scope>NUCLEOTIDE SEQUENCE [LARGE SCALE GENOMIC DNA]</scope>
    <source>
        <strain evidence="10 11">W409</strain>
    </source>
</reference>
<protein>
    <recommendedName>
        <fullName evidence="6">Beta-xylanase</fullName>
        <ecNumber evidence="6">3.2.1.8</ecNumber>
    </recommendedName>
</protein>
<dbReference type="Gene3D" id="3.20.20.80">
    <property type="entry name" value="Glycosidases"/>
    <property type="match status" value="1"/>
</dbReference>
<feature type="region of interest" description="Disordered" evidence="7">
    <location>
        <begin position="24"/>
        <end position="43"/>
    </location>
</feature>
<dbReference type="SMART" id="SM00633">
    <property type="entry name" value="Glyco_10"/>
    <property type="match status" value="1"/>
</dbReference>
<dbReference type="InterPro" id="IPR017853">
    <property type="entry name" value="GH"/>
</dbReference>
<proteinExistence type="inferred from homology"/>
<dbReference type="EMBL" id="JAVRIE010000004">
    <property type="protein sequence ID" value="MDT0583026.1"/>
    <property type="molecule type" value="Genomic_DNA"/>
</dbReference>
<feature type="signal peptide" evidence="8">
    <location>
        <begin position="1"/>
        <end position="20"/>
    </location>
</feature>
<dbReference type="InterPro" id="IPR001000">
    <property type="entry name" value="GH10_dom"/>
</dbReference>
<comment type="catalytic activity">
    <reaction evidence="6">
        <text>Endohydrolysis of (1-&gt;4)-beta-D-xylosidic linkages in xylans.</text>
        <dbReference type="EC" id="3.2.1.8"/>
    </reaction>
</comment>
<dbReference type="RefSeq" id="WP_311361804.1">
    <property type="nucleotide sequence ID" value="NZ_JAVRIE010000004.1"/>
</dbReference>